<keyword evidence="4 6" id="KW-0472">Membrane</keyword>
<dbReference type="PANTHER" id="PTHR23507:SF1">
    <property type="entry name" value="FI18259P1-RELATED"/>
    <property type="match status" value="1"/>
</dbReference>
<feature type="transmembrane region" description="Helical" evidence="6">
    <location>
        <begin position="348"/>
        <end position="368"/>
    </location>
</feature>
<dbReference type="RefSeq" id="XP_056058104.1">
    <property type="nucleotide sequence ID" value="XM_056202561.1"/>
</dbReference>
<evidence type="ECO:0000256" key="4">
    <source>
        <dbReference type="ARBA" id="ARBA00023136"/>
    </source>
</evidence>
<feature type="transmembrane region" description="Helical" evidence="6">
    <location>
        <begin position="389"/>
        <end position="411"/>
    </location>
</feature>
<dbReference type="Proteomes" id="UP001144673">
    <property type="component" value="Chromosome 1"/>
</dbReference>
<dbReference type="KEGG" id="amus:LMH87_004933"/>
<feature type="domain" description="Major facilitator superfamily (MFS) profile" evidence="7">
    <location>
        <begin position="43"/>
        <end position="503"/>
    </location>
</feature>
<dbReference type="AlphaFoldDB" id="A0A9W8QMR5"/>
<name>A0A9W8QMR5_AKAMU</name>
<feature type="transmembrane region" description="Helical" evidence="6">
    <location>
        <begin position="442"/>
        <end position="466"/>
    </location>
</feature>
<dbReference type="SUPFAM" id="SSF103473">
    <property type="entry name" value="MFS general substrate transporter"/>
    <property type="match status" value="1"/>
</dbReference>
<keyword evidence="3 6" id="KW-1133">Transmembrane helix</keyword>
<comment type="caution">
    <text evidence="8">The sequence shown here is derived from an EMBL/GenBank/DDBJ whole genome shotgun (WGS) entry which is preliminary data.</text>
</comment>
<dbReference type="Pfam" id="PF07690">
    <property type="entry name" value="MFS_1"/>
    <property type="match status" value="1"/>
</dbReference>
<comment type="subcellular location">
    <subcellularLocation>
        <location evidence="1">Membrane</location>
        <topology evidence="1">Multi-pass membrane protein</topology>
    </subcellularLocation>
</comment>
<feature type="transmembrane region" description="Helical" evidence="6">
    <location>
        <begin position="313"/>
        <end position="336"/>
    </location>
</feature>
<dbReference type="PANTHER" id="PTHR23507">
    <property type="entry name" value="ZGC:174356"/>
    <property type="match status" value="1"/>
</dbReference>
<sequence>MADTETRPLLEQSTRPRSPERNALADNRLPASSQTIAGAWRGVIVPLLVSAFLHDLGTNITEVTMSEFGEDILCRNRFREHGGAAALVLRDPRCKGAAVQADLSMLQAVEHTFGAIPSILTSVLYGVASDRFGRKSIMCLSIVGLLVLYAVDFTIYYFPDVFNIYLVWPAALLVFIGGGPPVMNSMTFAMVSDVVSEAERANIFFYLVATALVGNLVGAPLTFYLMEYGPWTATAVGYSCYMARLFVVFFFCQDMKRNAVLLFQDDETQPAVEGDDKGAVAAAFRTMLNPVLAIKQTGSAGVEVFWIHKKLGVLLFTLLFSDLGGYANILFNQYIAKRFDWSWSEANLLASVTTFSRLALMIAIMPLISQVLNKTGMPPIIKDAQISRYAMLLATVSAFGIGIASTFYAILPFLPLSTFRAVSRASLNSLLPSLAGPERTGALYSVMAVLDSIGMMIAAPATAAIFKSGLRLGGMWIGLPYILSGVLMMISTAILFAVRIANEDHFNATGL</sequence>
<feature type="transmembrane region" description="Helical" evidence="6">
    <location>
        <begin position="203"/>
        <end position="225"/>
    </location>
</feature>
<dbReference type="Gene3D" id="1.20.1250.20">
    <property type="entry name" value="MFS general substrate transporter like domains"/>
    <property type="match status" value="1"/>
</dbReference>
<accession>A0A9W8QMR5</accession>
<evidence type="ECO:0000256" key="5">
    <source>
        <dbReference type="SAM" id="MobiDB-lite"/>
    </source>
</evidence>
<dbReference type="EMBL" id="JAJHUN010000001">
    <property type="protein sequence ID" value="KAJ4163189.1"/>
    <property type="molecule type" value="Genomic_DNA"/>
</dbReference>
<keyword evidence="2 6" id="KW-0812">Transmembrane</keyword>
<reference evidence="8" key="1">
    <citation type="journal article" date="2023" name="Access Microbiol">
        <title>De-novo genome assembly for Akanthomyces muscarius, a biocontrol agent of insect agricultural pests.</title>
        <authorList>
            <person name="Erdos Z."/>
            <person name="Studholme D.J."/>
            <person name="Raymond B."/>
            <person name="Sharma M."/>
        </authorList>
    </citation>
    <scope>NUCLEOTIDE SEQUENCE</scope>
    <source>
        <strain evidence="8">Ve6</strain>
    </source>
</reference>
<dbReference type="PROSITE" id="PS50850">
    <property type="entry name" value="MFS"/>
    <property type="match status" value="1"/>
</dbReference>
<organism evidence="8 9">
    <name type="scientific">Akanthomyces muscarius</name>
    <name type="common">Entomopathogenic fungus</name>
    <name type="synonym">Lecanicillium muscarium</name>
    <dbReference type="NCBI Taxonomy" id="2231603"/>
    <lineage>
        <taxon>Eukaryota</taxon>
        <taxon>Fungi</taxon>
        <taxon>Dikarya</taxon>
        <taxon>Ascomycota</taxon>
        <taxon>Pezizomycotina</taxon>
        <taxon>Sordariomycetes</taxon>
        <taxon>Hypocreomycetidae</taxon>
        <taxon>Hypocreales</taxon>
        <taxon>Cordycipitaceae</taxon>
        <taxon>Akanthomyces</taxon>
    </lineage>
</organism>
<feature type="transmembrane region" description="Helical" evidence="6">
    <location>
        <begin position="478"/>
        <end position="501"/>
    </location>
</feature>
<feature type="region of interest" description="Disordered" evidence="5">
    <location>
        <begin position="1"/>
        <end position="22"/>
    </location>
</feature>
<feature type="transmembrane region" description="Helical" evidence="6">
    <location>
        <begin position="137"/>
        <end position="158"/>
    </location>
</feature>
<dbReference type="GeneID" id="80892092"/>
<evidence type="ECO:0000256" key="1">
    <source>
        <dbReference type="ARBA" id="ARBA00004141"/>
    </source>
</evidence>
<evidence type="ECO:0000256" key="2">
    <source>
        <dbReference type="ARBA" id="ARBA00022692"/>
    </source>
</evidence>
<feature type="transmembrane region" description="Helical" evidence="6">
    <location>
        <begin position="164"/>
        <end position="183"/>
    </location>
</feature>
<feature type="transmembrane region" description="Helical" evidence="6">
    <location>
        <begin position="231"/>
        <end position="252"/>
    </location>
</feature>
<keyword evidence="9" id="KW-1185">Reference proteome</keyword>
<protein>
    <recommendedName>
        <fullName evidence="7">Major facilitator superfamily (MFS) profile domain-containing protein</fullName>
    </recommendedName>
</protein>
<dbReference type="InterPro" id="IPR020846">
    <property type="entry name" value="MFS_dom"/>
</dbReference>
<evidence type="ECO:0000313" key="8">
    <source>
        <dbReference type="EMBL" id="KAJ4163189.1"/>
    </source>
</evidence>
<gene>
    <name evidence="8" type="ORF">LMH87_004933</name>
</gene>
<dbReference type="InterPro" id="IPR011701">
    <property type="entry name" value="MFS"/>
</dbReference>
<dbReference type="InterPro" id="IPR036259">
    <property type="entry name" value="MFS_trans_sf"/>
</dbReference>
<proteinExistence type="predicted"/>
<dbReference type="GO" id="GO:0022857">
    <property type="term" value="F:transmembrane transporter activity"/>
    <property type="evidence" value="ECO:0007669"/>
    <property type="project" value="InterPro"/>
</dbReference>
<dbReference type="GO" id="GO:0016020">
    <property type="term" value="C:membrane"/>
    <property type="evidence" value="ECO:0007669"/>
    <property type="project" value="UniProtKB-SubCell"/>
</dbReference>
<evidence type="ECO:0000256" key="6">
    <source>
        <dbReference type="SAM" id="Phobius"/>
    </source>
</evidence>
<evidence type="ECO:0000313" key="9">
    <source>
        <dbReference type="Proteomes" id="UP001144673"/>
    </source>
</evidence>
<evidence type="ECO:0000256" key="3">
    <source>
        <dbReference type="ARBA" id="ARBA00022989"/>
    </source>
</evidence>
<evidence type="ECO:0000259" key="7">
    <source>
        <dbReference type="PROSITE" id="PS50850"/>
    </source>
</evidence>